<proteinExistence type="predicted"/>
<dbReference type="SUPFAM" id="SSF46785">
    <property type="entry name" value="Winged helix' DNA-binding domain"/>
    <property type="match status" value="1"/>
</dbReference>
<evidence type="ECO:0000259" key="1">
    <source>
        <dbReference type="Pfam" id="PF10557"/>
    </source>
</evidence>
<feature type="domain" description="Cullin neddylation" evidence="1">
    <location>
        <begin position="37"/>
        <end position="66"/>
    </location>
</feature>
<accession>A0A9J6ABS7</accession>
<dbReference type="Pfam" id="PF10557">
    <property type="entry name" value="Cullin_Nedd8"/>
    <property type="match status" value="1"/>
</dbReference>
<dbReference type="InterPro" id="IPR019559">
    <property type="entry name" value="Cullin_neddylation_domain"/>
</dbReference>
<name>A0A9J6ABS7_SOLCO</name>
<dbReference type="AlphaFoldDB" id="A0A9J6ABS7"/>
<protein>
    <recommendedName>
        <fullName evidence="1">Cullin neddylation domain-containing protein</fullName>
    </recommendedName>
</protein>
<dbReference type="GO" id="GO:0006511">
    <property type="term" value="P:ubiquitin-dependent protein catabolic process"/>
    <property type="evidence" value="ECO:0007669"/>
    <property type="project" value="InterPro"/>
</dbReference>
<dbReference type="InterPro" id="IPR036390">
    <property type="entry name" value="WH_DNA-bd_sf"/>
</dbReference>
<evidence type="ECO:0000313" key="3">
    <source>
        <dbReference type="Proteomes" id="UP000824120"/>
    </source>
</evidence>
<dbReference type="GO" id="GO:0031461">
    <property type="term" value="C:cullin-RING ubiquitin ligase complex"/>
    <property type="evidence" value="ECO:0007669"/>
    <property type="project" value="InterPro"/>
</dbReference>
<sequence length="74" mass="8755">MYTSNSNTTSMNATHTEKVQFSVPWFSSPDCYIFVMQLKFPVKPADLKKRIESLIEREYLERDKNNPQVYNYLA</sequence>
<dbReference type="InterPro" id="IPR016157">
    <property type="entry name" value="Cullin_CS"/>
</dbReference>
<organism evidence="2 3">
    <name type="scientific">Solanum commersonii</name>
    <name type="common">Commerson's wild potato</name>
    <name type="synonym">Commerson's nightshade</name>
    <dbReference type="NCBI Taxonomy" id="4109"/>
    <lineage>
        <taxon>Eukaryota</taxon>
        <taxon>Viridiplantae</taxon>
        <taxon>Streptophyta</taxon>
        <taxon>Embryophyta</taxon>
        <taxon>Tracheophyta</taxon>
        <taxon>Spermatophyta</taxon>
        <taxon>Magnoliopsida</taxon>
        <taxon>eudicotyledons</taxon>
        <taxon>Gunneridae</taxon>
        <taxon>Pentapetalae</taxon>
        <taxon>asterids</taxon>
        <taxon>lamiids</taxon>
        <taxon>Solanales</taxon>
        <taxon>Solanaceae</taxon>
        <taxon>Solanoideae</taxon>
        <taxon>Solaneae</taxon>
        <taxon>Solanum</taxon>
    </lineage>
</organism>
<gene>
    <name evidence="2" type="ORF">H5410_007327</name>
</gene>
<comment type="caution">
    <text evidence="2">The sequence shown here is derived from an EMBL/GenBank/DDBJ whole genome shotgun (WGS) entry which is preliminary data.</text>
</comment>
<dbReference type="Gene3D" id="1.10.10.10">
    <property type="entry name" value="Winged helix-like DNA-binding domain superfamily/Winged helix DNA-binding domain"/>
    <property type="match status" value="1"/>
</dbReference>
<dbReference type="Proteomes" id="UP000824120">
    <property type="component" value="Chromosome 2"/>
</dbReference>
<dbReference type="GO" id="GO:0031625">
    <property type="term" value="F:ubiquitin protein ligase binding"/>
    <property type="evidence" value="ECO:0007669"/>
    <property type="project" value="InterPro"/>
</dbReference>
<dbReference type="PROSITE" id="PS01256">
    <property type="entry name" value="CULLIN_1"/>
    <property type="match status" value="1"/>
</dbReference>
<dbReference type="OrthoDB" id="1746345at2759"/>
<dbReference type="InterPro" id="IPR036388">
    <property type="entry name" value="WH-like_DNA-bd_sf"/>
</dbReference>
<reference evidence="2 3" key="1">
    <citation type="submission" date="2020-09" db="EMBL/GenBank/DDBJ databases">
        <title>De no assembly of potato wild relative species, Solanum commersonii.</title>
        <authorList>
            <person name="Cho K."/>
        </authorList>
    </citation>
    <scope>NUCLEOTIDE SEQUENCE [LARGE SCALE GENOMIC DNA]</scope>
    <source>
        <strain evidence="2">LZ3.2</strain>
        <tissue evidence="2">Leaf</tissue>
    </source>
</reference>
<evidence type="ECO:0000313" key="2">
    <source>
        <dbReference type="EMBL" id="KAG5622109.1"/>
    </source>
</evidence>
<dbReference type="EMBL" id="JACXVP010000002">
    <property type="protein sequence ID" value="KAG5622109.1"/>
    <property type="molecule type" value="Genomic_DNA"/>
</dbReference>
<keyword evidence="3" id="KW-1185">Reference proteome</keyword>